<evidence type="ECO:0000313" key="9">
    <source>
        <dbReference type="Proteomes" id="UP001491310"/>
    </source>
</evidence>
<dbReference type="Pfam" id="PF00642">
    <property type="entry name" value="zf-CCCH"/>
    <property type="match status" value="2"/>
</dbReference>
<keyword evidence="9" id="KW-1185">Reference proteome</keyword>
<comment type="caution">
    <text evidence="8">The sequence shown here is derived from an EMBL/GenBank/DDBJ whole genome shotgun (WGS) entry which is preliminary data.</text>
</comment>
<reference evidence="8 9" key="1">
    <citation type="journal article" date="2024" name="Nat. Commun.">
        <title>Phylogenomics reveals the evolutionary origins of lichenization in chlorophyte algae.</title>
        <authorList>
            <person name="Puginier C."/>
            <person name="Libourel C."/>
            <person name="Otte J."/>
            <person name="Skaloud P."/>
            <person name="Haon M."/>
            <person name="Grisel S."/>
            <person name="Petersen M."/>
            <person name="Berrin J.G."/>
            <person name="Delaux P.M."/>
            <person name="Dal Grande F."/>
            <person name="Keller J."/>
        </authorList>
    </citation>
    <scope>NUCLEOTIDE SEQUENCE [LARGE SCALE GENOMIC DNA]</scope>
    <source>
        <strain evidence="8 9">SAG 216-7</strain>
    </source>
</reference>
<evidence type="ECO:0000256" key="2">
    <source>
        <dbReference type="ARBA" id="ARBA00022737"/>
    </source>
</evidence>
<keyword evidence="1 5" id="KW-0479">Metal-binding</keyword>
<keyword evidence="2" id="KW-0677">Repeat</keyword>
<evidence type="ECO:0000256" key="3">
    <source>
        <dbReference type="ARBA" id="ARBA00022771"/>
    </source>
</evidence>
<dbReference type="InterPro" id="IPR036855">
    <property type="entry name" value="Znf_CCCH_sf"/>
</dbReference>
<evidence type="ECO:0000259" key="7">
    <source>
        <dbReference type="PROSITE" id="PS50103"/>
    </source>
</evidence>
<dbReference type="Proteomes" id="UP001491310">
    <property type="component" value="Unassembled WGS sequence"/>
</dbReference>
<evidence type="ECO:0000313" key="8">
    <source>
        <dbReference type="EMBL" id="KAK9908183.1"/>
    </source>
</evidence>
<evidence type="ECO:0000256" key="6">
    <source>
        <dbReference type="SAM" id="MobiDB-lite"/>
    </source>
</evidence>
<feature type="domain" description="C3H1-type" evidence="7">
    <location>
        <begin position="115"/>
        <end position="143"/>
    </location>
</feature>
<feature type="zinc finger region" description="C3H1-type" evidence="5">
    <location>
        <begin position="115"/>
        <end position="143"/>
    </location>
</feature>
<keyword evidence="4 5" id="KW-0862">Zinc</keyword>
<sequence length="306" mass="32203">MDPDRGPSDGPPASRQDSVFYKTRMCHKWQEGRCTFGDRCNYAHGEAELRPLPAEGYEILERMDQRRGRKDGDDRKDAGRERSPGHPGSARGPDGFGMDSLPGPPPAAAGAHLPMYKTKLCQPFMMSGECARGDQCSFAHGPQELRNGGPPGGPPLGGFPPEAAMMMGMPGMMGPPGMMIPPGMMGGPVRPGMMPGIMPLGPRPPPGAPPPAAPPSGPPPRSSQHTPPAAARFDTPVQAPSTPPSGPEVARLERTRAMCVLLGLSNTAEKDLKPGSLAAARASIRTGEVFLESAYADGIHSYVQTA</sequence>
<organism evidence="8 9">
    <name type="scientific">Coccomyxa subellipsoidea</name>
    <dbReference type="NCBI Taxonomy" id="248742"/>
    <lineage>
        <taxon>Eukaryota</taxon>
        <taxon>Viridiplantae</taxon>
        <taxon>Chlorophyta</taxon>
        <taxon>core chlorophytes</taxon>
        <taxon>Trebouxiophyceae</taxon>
        <taxon>Trebouxiophyceae incertae sedis</taxon>
        <taxon>Coccomyxaceae</taxon>
        <taxon>Coccomyxa</taxon>
    </lineage>
</organism>
<feature type="compositionally biased region" description="Basic and acidic residues" evidence="6">
    <location>
        <begin position="59"/>
        <end position="84"/>
    </location>
</feature>
<protein>
    <recommendedName>
        <fullName evidence="7">C3H1-type domain-containing protein</fullName>
    </recommendedName>
</protein>
<evidence type="ECO:0000256" key="5">
    <source>
        <dbReference type="PROSITE-ProRule" id="PRU00723"/>
    </source>
</evidence>
<name>A0ABR2YMR7_9CHLO</name>
<dbReference type="EMBL" id="JALJOT010000008">
    <property type="protein sequence ID" value="KAK9908183.1"/>
    <property type="molecule type" value="Genomic_DNA"/>
</dbReference>
<dbReference type="SMART" id="SM00356">
    <property type="entry name" value="ZnF_C3H1"/>
    <property type="match status" value="2"/>
</dbReference>
<dbReference type="InterPro" id="IPR045877">
    <property type="entry name" value="ZFP36-like"/>
</dbReference>
<evidence type="ECO:0000256" key="1">
    <source>
        <dbReference type="ARBA" id="ARBA00022723"/>
    </source>
</evidence>
<feature type="zinc finger region" description="C3H1-type" evidence="5">
    <location>
        <begin position="20"/>
        <end position="47"/>
    </location>
</feature>
<gene>
    <name evidence="8" type="ORF">WJX75_003861</name>
</gene>
<feature type="domain" description="C3H1-type" evidence="7">
    <location>
        <begin position="20"/>
        <end position="47"/>
    </location>
</feature>
<feature type="region of interest" description="Disordered" evidence="6">
    <location>
        <begin position="191"/>
        <end position="250"/>
    </location>
</feature>
<feature type="region of interest" description="Disordered" evidence="6">
    <location>
        <begin position="51"/>
        <end position="110"/>
    </location>
</feature>
<feature type="compositionally biased region" description="Low complexity" evidence="6">
    <location>
        <begin position="191"/>
        <end position="200"/>
    </location>
</feature>
<accession>A0ABR2YMR7</accession>
<dbReference type="InterPro" id="IPR000571">
    <property type="entry name" value="Znf_CCCH"/>
</dbReference>
<feature type="compositionally biased region" description="Pro residues" evidence="6">
    <location>
        <begin position="201"/>
        <end position="221"/>
    </location>
</feature>
<dbReference type="Gene3D" id="4.10.1000.10">
    <property type="entry name" value="Zinc finger, CCCH-type"/>
    <property type="match status" value="2"/>
</dbReference>
<dbReference type="SUPFAM" id="SSF90229">
    <property type="entry name" value="CCCH zinc finger"/>
    <property type="match status" value="2"/>
</dbReference>
<dbReference type="PROSITE" id="PS50103">
    <property type="entry name" value="ZF_C3H1"/>
    <property type="match status" value="2"/>
</dbReference>
<feature type="region of interest" description="Disordered" evidence="6">
    <location>
        <begin position="141"/>
        <end position="162"/>
    </location>
</feature>
<evidence type="ECO:0000256" key="4">
    <source>
        <dbReference type="ARBA" id="ARBA00022833"/>
    </source>
</evidence>
<dbReference type="PANTHER" id="PTHR12547:SF18">
    <property type="entry name" value="PROTEIN TIS11"/>
    <property type="match status" value="1"/>
</dbReference>
<keyword evidence="3 5" id="KW-0863">Zinc-finger</keyword>
<proteinExistence type="predicted"/>
<dbReference type="PANTHER" id="PTHR12547">
    <property type="entry name" value="CCCH ZINC FINGER/TIS11-RELATED"/>
    <property type="match status" value="1"/>
</dbReference>